<dbReference type="AlphaFoldDB" id="K1S9H4"/>
<sequence>MKLYESSFEDVKSGKKKREYRLNDEKRKLVRVEDTIRFLKLPNLDEEFVVDVKKIETFDNWFDCYSKYYDEDFKDRYESVDAVVQDTYEGGYYTKEESEENGCVIFSIKKHRVAHLNSTACY</sequence>
<comment type="caution">
    <text evidence="2">The sequence shown here is derived from an EMBL/GenBank/DDBJ whole genome shotgun (WGS) entry which is preliminary data.</text>
</comment>
<name>K1S9H4_9ZZZZ</name>
<feature type="domain" description="ASCH" evidence="1">
    <location>
        <begin position="1"/>
        <end position="106"/>
    </location>
</feature>
<gene>
    <name evidence="2" type="ORF">OBE_12278</name>
</gene>
<evidence type="ECO:0000259" key="1">
    <source>
        <dbReference type="Pfam" id="PF04266"/>
    </source>
</evidence>
<dbReference type="SUPFAM" id="SSF88697">
    <property type="entry name" value="PUA domain-like"/>
    <property type="match status" value="1"/>
</dbReference>
<dbReference type="InterPro" id="IPR015947">
    <property type="entry name" value="PUA-like_sf"/>
</dbReference>
<dbReference type="Pfam" id="PF04266">
    <property type="entry name" value="ASCH"/>
    <property type="match status" value="1"/>
</dbReference>
<protein>
    <recommendedName>
        <fullName evidence="1">ASCH domain-containing protein</fullName>
    </recommendedName>
</protein>
<organism evidence="2">
    <name type="scientific">human gut metagenome</name>
    <dbReference type="NCBI Taxonomy" id="408170"/>
    <lineage>
        <taxon>unclassified sequences</taxon>
        <taxon>metagenomes</taxon>
        <taxon>organismal metagenomes</taxon>
    </lineage>
</organism>
<evidence type="ECO:0000313" key="2">
    <source>
        <dbReference type="EMBL" id="EKC54063.1"/>
    </source>
</evidence>
<proteinExistence type="predicted"/>
<accession>K1S9H4</accession>
<dbReference type="EMBL" id="AJWZ01008455">
    <property type="protein sequence ID" value="EKC54063.1"/>
    <property type="molecule type" value="Genomic_DNA"/>
</dbReference>
<reference evidence="2" key="1">
    <citation type="journal article" date="2013" name="Environ. Microbiol.">
        <title>Microbiota from the distal guts of lean and obese adolescents exhibit partial functional redundancy besides clear differences in community structure.</title>
        <authorList>
            <person name="Ferrer M."/>
            <person name="Ruiz A."/>
            <person name="Lanza F."/>
            <person name="Haange S.B."/>
            <person name="Oberbach A."/>
            <person name="Till H."/>
            <person name="Bargiela R."/>
            <person name="Campoy C."/>
            <person name="Segura M.T."/>
            <person name="Richter M."/>
            <person name="von Bergen M."/>
            <person name="Seifert J."/>
            <person name="Suarez A."/>
        </authorList>
    </citation>
    <scope>NUCLEOTIDE SEQUENCE</scope>
</reference>
<dbReference type="Gene3D" id="2.30.130.30">
    <property type="entry name" value="Hypothetical protein"/>
    <property type="match status" value="1"/>
</dbReference>
<dbReference type="InterPro" id="IPR007374">
    <property type="entry name" value="ASCH_domain"/>
</dbReference>